<evidence type="ECO:0000313" key="1">
    <source>
        <dbReference type="EMBL" id="ASN71010.1"/>
    </source>
</evidence>
<evidence type="ECO:0008006" key="2">
    <source>
        <dbReference type="Google" id="ProtNLM"/>
    </source>
</evidence>
<protein>
    <recommendedName>
        <fullName evidence="2">Portal protein</fullName>
    </recommendedName>
</protein>
<gene>
    <name evidence="1" type="ORF">7F10_24</name>
</gene>
<proteinExistence type="predicted"/>
<dbReference type="EMBL" id="MF417917">
    <property type="protein sequence ID" value="ASN71010.1"/>
    <property type="molecule type" value="Genomic_DNA"/>
</dbReference>
<reference evidence="1" key="1">
    <citation type="submission" date="2017-06" db="EMBL/GenBank/DDBJ databases">
        <title>Novel phages from South African skin metaviromes.</title>
        <authorList>
            <person name="van Zyl L.J."/>
            <person name="Abrahams Y."/>
            <person name="Stander E.A."/>
            <person name="Kirby B.M."/>
            <person name="Clavaud C."/>
            <person name="Farcet C."/>
            <person name="Breton L."/>
            <person name="Trindade M.I."/>
        </authorList>
    </citation>
    <scope>NUCLEOTIDE SEQUENCE</scope>
</reference>
<dbReference type="Pfam" id="PF06074">
    <property type="entry name" value="Portal_Mu"/>
    <property type="match status" value="1"/>
</dbReference>
<sequence length="525" mass="57775">MALWKRHLVMARSPIVDQYGRSIEYDQLTEEVAAPRVTGVRQVWHPTVAAGLTPGRLAGLLHAATEGDARDYLTLAEEMEERDLHYASVLGTRKLALAGLDIRVESATDDAEDVRRADMLREVVESPEFGELQTDLTDALGKGYSVVEIMWDRSGKAWMPERFVWRDPRFFMFDRETGQELRLLDEADMINGLALPPYKFIEHRPRLRAGLPIRGGLARLAAVGYMCKAWTWKDWMGFADIYGIPMRVGRYGPNASRDDIGVLMAAVANLGSDAAAVIPDSMRIDFTQAANVNGAGDFFKGLAEWWDKQMSKAIVGQTMSADDGASLAQAKVHNEVRLDLLEADAKAESNTLNRMFVRPFCDLNFAPGRPYPRLIINVPKPENLELFIKAVNTFVPLGLKVEQSVVRDKFGIPEPAKGAEVLGVAAATEVPVATALNREQPAASTDVPDIVDNQVKTLEASAAASMDDMVEAIKELLDSVSSLEEFRDRLIEAYPAMSAEQLANAMADGMMAASLAGRHDIVRGL</sequence>
<dbReference type="InterPro" id="IPR009279">
    <property type="entry name" value="Portal_Mu"/>
</dbReference>
<accession>A0A2H4J6Y9</accession>
<organism evidence="1">
    <name type="scientific">uncultured Caudovirales phage</name>
    <dbReference type="NCBI Taxonomy" id="2100421"/>
    <lineage>
        <taxon>Viruses</taxon>
        <taxon>Duplodnaviria</taxon>
        <taxon>Heunggongvirae</taxon>
        <taxon>Uroviricota</taxon>
        <taxon>Caudoviricetes</taxon>
        <taxon>Peduoviridae</taxon>
        <taxon>Maltschvirus</taxon>
        <taxon>Maltschvirus maltsch</taxon>
    </lineage>
</organism>
<name>A0A2H4J6Y9_9CAUD</name>